<proteinExistence type="predicted"/>
<dbReference type="RefSeq" id="WP_263172125.1">
    <property type="nucleotide sequence ID" value="NZ_CP132914.1"/>
</dbReference>
<organism evidence="2">
    <name type="scientific">Shewanella oncorhynchi</name>
    <dbReference type="NCBI Taxonomy" id="2726434"/>
    <lineage>
        <taxon>Bacteria</taxon>
        <taxon>Pseudomonadati</taxon>
        <taxon>Pseudomonadota</taxon>
        <taxon>Gammaproteobacteria</taxon>
        <taxon>Alteromonadales</taxon>
        <taxon>Shewanellaceae</taxon>
        <taxon>Shewanella</taxon>
    </lineage>
</organism>
<accession>A0AA50K9L5</accession>
<dbReference type="InterPro" id="IPR041047">
    <property type="entry name" value="LPD1"/>
</dbReference>
<evidence type="ECO:0000313" key="2">
    <source>
        <dbReference type="EMBL" id="WMB71069.1"/>
    </source>
</evidence>
<sequence>MLINQQYNRHGPDYRFGEQVTFLDIKQTFGFSHVRVGRWVTRDESRIAADLVFDSLADLAFILKLPPLTLGLRETVSLAFGHGGQKGVQAHYAPATRELALAKNAGAGALAHEFWHAFDHYIAAKSFKPTNKRFQCASDLWLSDLPIIEHPLNVRLSEIFKVTLLSGQGDEPHDYVRRAIALDKKHGMQYFSRPTEMMARAFEACIESYTDISNPYLVSGTRFSTMAKEGAYPDETHRQVIFQALINYFEPLGIALGKNPLTRAC</sequence>
<evidence type="ECO:0000259" key="1">
    <source>
        <dbReference type="Pfam" id="PF18796"/>
    </source>
</evidence>
<gene>
    <name evidence="2" type="ORF">RA178_11420</name>
</gene>
<dbReference type="Proteomes" id="UP001236800">
    <property type="component" value="Chromosome"/>
</dbReference>
<dbReference type="EMBL" id="CP132914">
    <property type="protein sequence ID" value="WMB71069.1"/>
    <property type="molecule type" value="Genomic_DNA"/>
</dbReference>
<dbReference type="Pfam" id="PF18796">
    <property type="entry name" value="LPD1"/>
    <property type="match status" value="1"/>
</dbReference>
<protein>
    <submittedName>
        <fullName evidence="2">CLCA_X family protein</fullName>
    </submittedName>
</protein>
<name>A0AA50K9L5_9GAMM</name>
<dbReference type="KEGG" id="sog:RA178_11420"/>
<dbReference type="NCBIfam" id="NF041907">
    <property type="entry name" value="CLCA_X"/>
    <property type="match status" value="1"/>
</dbReference>
<dbReference type="GeneID" id="301339801"/>
<reference evidence="2" key="1">
    <citation type="submission" date="2023-08" db="EMBL/GenBank/DDBJ databases">
        <title>Complete genome sequence of Shewanella oncorhynchi Z-P2, a siderophore putrebactin-producing bacterium.</title>
        <authorList>
            <person name="Zhang Y."/>
        </authorList>
    </citation>
    <scope>NUCLEOTIDE SEQUENCE</scope>
    <source>
        <strain evidence="2">Z-P2</strain>
    </source>
</reference>
<feature type="domain" description="Large polyvalent protein-associated" evidence="1">
    <location>
        <begin position="182"/>
        <end position="255"/>
    </location>
</feature>
<dbReference type="AlphaFoldDB" id="A0AA50K9L5"/>